<protein>
    <submittedName>
        <fullName evidence="14">GP156 protein</fullName>
    </submittedName>
</protein>
<evidence type="ECO:0000256" key="8">
    <source>
        <dbReference type="ARBA" id="ARBA00023180"/>
    </source>
</evidence>
<feature type="domain" description="G-protein coupled receptors family 3 profile" evidence="13">
    <location>
        <begin position="128"/>
        <end position="318"/>
    </location>
</feature>
<evidence type="ECO:0000256" key="2">
    <source>
        <dbReference type="ARBA" id="ARBA00008991"/>
    </source>
</evidence>
<sequence length="769" mass="84080">MEPGFNCSELCDGSSGLGSQEQQQRVLQELCTVTVTSSDRSGKSSPSFSAALRGVVWMFLTGGVLLAFFFLVFTIRFRKNRIVKMSSPNLNIVTLLGSGLTYTSAYLFGIQEQSLPSGDSVEKLIQQVRLCLLCVGTSLVFGPILGKSWRLYKVFTQRVPDKRVIIKDLQLLAMVAALVLADAVLLLTWVFSDPVQCFRSLSVSLRATEKGMTCSVSRVQSCASLYSDLWLVLILGFKSILLLYGTYLAGLTDNISSPPVNQSLTLIVGVNLVFLAAGTVCLVHRFFRAWHNLLFGFTSGGIFVCTTTINCFIFVPQLKQWKAFEEESQTVSHMAKYFTSPSRSCRSVYSEEQLYQLIGEKNSMKRLLTEKNAVIESLQEQVSSAKEKLMRLMSAESSCDPHAPPAAPCIQNAGQCGDAPDDHRSPDPERVRWQHPRLLGTPPLCSNAQEPWKHETHEYMGPQEPLCSRALAFDVGDSLERGLKDAQECGMPVGQGQPPDQLLGQDVSAGVAWETSPKVSYVSSEKLWEVLQELSLDGKTYSPALPGGPSCGSQGPQGEQGGRCGAREGYLGIHTSLSPYLTRRRRRILLPPTSIHFPGHMSPRAGCGMKEVGGWGYAESVCVSLGREGEMAGGGLLHPPAPSPPAIPGEVCLQPEGWPGWPESQDASLCIPREQRRQGTLRRGPAEPSLRSLYYYPDSDSSSSSSEEMFHGCHRPCCEVCFQSPRGSLASSSTDTDSEPSSCTGHWTEHHGGPQPVVNFKEDLKPTFV</sequence>
<organism evidence="14 15">
    <name type="scientific">Podilymbus podiceps</name>
    <name type="common">Pied-billed grebe</name>
    <dbReference type="NCBI Taxonomy" id="9252"/>
    <lineage>
        <taxon>Eukaryota</taxon>
        <taxon>Metazoa</taxon>
        <taxon>Chordata</taxon>
        <taxon>Craniata</taxon>
        <taxon>Vertebrata</taxon>
        <taxon>Euteleostomi</taxon>
        <taxon>Archelosauria</taxon>
        <taxon>Archosauria</taxon>
        <taxon>Dinosauria</taxon>
        <taxon>Saurischia</taxon>
        <taxon>Theropoda</taxon>
        <taxon>Coelurosauria</taxon>
        <taxon>Aves</taxon>
        <taxon>Neognathae</taxon>
        <taxon>Neoaves</taxon>
        <taxon>Mirandornithes</taxon>
        <taxon>Podicipediformes</taxon>
        <taxon>Podicipedidae</taxon>
        <taxon>Podilymbus</taxon>
    </lineage>
</organism>
<dbReference type="GO" id="GO:0004965">
    <property type="term" value="F:G protein-coupled GABA receptor activity"/>
    <property type="evidence" value="ECO:0007669"/>
    <property type="project" value="InterPro"/>
</dbReference>
<feature type="compositionally biased region" description="Low complexity" evidence="11">
    <location>
        <begin position="731"/>
        <end position="742"/>
    </location>
</feature>
<feature type="transmembrane region" description="Helical" evidence="12">
    <location>
        <begin position="293"/>
        <end position="315"/>
    </location>
</feature>
<keyword evidence="3 12" id="KW-0812">Transmembrane</keyword>
<evidence type="ECO:0000259" key="13">
    <source>
        <dbReference type="PROSITE" id="PS50259"/>
    </source>
</evidence>
<dbReference type="CDD" id="cd15292">
    <property type="entry name" value="7tmC_GPR156"/>
    <property type="match status" value="1"/>
</dbReference>
<dbReference type="EMBL" id="VXAO01000979">
    <property type="protein sequence ID" value="NXL50365.1"/>
    <property type="molecule type" value="Genomic_DNA"/>
</dbReference>
<evidence type="ECO:0000256" key="3">
    <source>
        <dbReference type="ARBA" id="ARBA00022692"/>
    </source>
</evidence>
<feature type="non-terminal residue" evidence="14">
    <location>
        <position position="1"/>
    </location>
</feature>
<evidence type="ECO:0000256" key="7">
    <source>
        <dbReference type="ARBA" id="ARBA00023170"/>
    </source>
</evidence>
<dbReference type="InterPro" id="IPR017978">
    <property type="entry name" value="GPCR_3_C"/>
</dbReference>
<feature type="region of interest" description="Disordered" evidence="11">
    <location>
        <begin position="546"/>
        <end position="566"/>
    </location>
</feature>
<dbReference type="OrthoDB" id="411630at2759"/>
<dbReference type="PANTHER" id="PTHR10519:SF20">
    <property type="entry name" value="G-PROTEIN COUPLED RECEPTOR 156-RELATED"/>
    <property type="match status" value="1"/>
</dbReference>
<comment type="caution">
    <text evidence="14">The sequence shown here is derived from an EMBL/GenBank/DDBJ whole genome shotgun (WGS) entry which is preliminary data.</text>
</comment>
<evidence type="ECO:0000256" key="11">
    <source>
        <dbReference type="SAM" id="MobiDB-lite"/>
    </source>
</evidence>
<feature type="transmembrane region" description="Helical" evidence="12">
    <location>
        <begin position="169"/>
        <end position="191"/>
    </location>
</feature>
<evidence type="ECO:0000313" key="15">
    <source>
        <dbReference type="Proteomes" id="UP000555275"/>
    </source>
</evidence>
<evidence type="ECO:0000256" key="10">
    <source>
        <dbReference type="SAM" id="Coils"/>
    </source>
</evidence>
<keyword evidence="8" id="KW-0325">Glycoprotein</keyword>
<comment type="subcellular location">
    <subcellularLocation>
        <location evidence="1">Membrane</location>
        <topology evidence="1">Multi-pass membrane protein</topology>
    </subcellularLocation>
</comment>
<evidence type="ECO:0000256" key="5">
    <source>
        <dbReference type="ARBA" id="ARBA00023040"/>
    </source>
</evidence>
<feature type="compositionally biased region" description="Low complexity" evidence="11">
    <location>
        <begin position="547"/>
        <end position="557"/>
    </location>
</feature>
<feature type="transmembrane region" description="Helical" evidence="12">
    <location>
        <begin position="127"/>
        <end position="149"/>
    </location>
</feature>
<dbReference type="PRINTS" id="PR01176">
    <property type="entry name" value="GABABRECEPTR"/>
</dbReference>
<evidence type="ECO:0000256" key="9">
    <source>
        <dbReference type="ARBA" id="ARBA00023224"/>
    </source>
</evidence>
<evidence type="ECO:0000256" key="1">
    <source>
        <dbReference type="ARBA" id="ARBA00004141"/>
    </source>
</evidence>
<name>A0A7L0T6F6_PODPO</name>
<keyword evidence="6 12" id="KW-0472">Membrane</keyword>
<feature type="coiled-coil region" evidence="10">
    <location>
        <begin position="361"/>
        <end position="395"/>
    </location>
</feature>
<reference evidence="14 15" key="1">
    <citation type="submission" date="2019-09" db="EMBL/GenBank/DDBJ databases">
        <title>Bird 10,000 Genomes (B10K) Project - Family phase.</title>
        <authorList>
            <person name="Zhang G."/>
        </authorList>
    </citation>
    <scope>NUCLEOTIDE SEQUENCE [LARGE SCALE GENOMIC DNA]</scope>
    <source>
        <strain evidence="14">B10K-DU-009-04</strain>
        <tissue evidence="14">Mixed tissue sample</tissue>
    </source>
</reference>
<dbReference type="Proteomes" id="UP000555275">
    <property type="component" value="Unassembled WGS sequence"/>
</dbReference>
<feature type="transmembrane region" description="Helical" evidence="12">
    <location>
        <begin position="229"/>
        <end position="252"/>
    </location>
</feature>
<feature type="transmembrane region" description="Helical" evidence="12">
    <location>
        <begin position="264"/>
        <end position="287"/>
    </location>
</feature>
<dbReference type="AlphaFoldDB" id="A0A7L0T6F6"/>
<proteinExistence type="inferred from homology"/>
<dbReference type="PROSITE" id="PS50259">
    <property type="entry name" value="G_PROTEIN_RECEP_F3_4"/>
    <property type="match status" value="1"/>
</dbReference>
<feature type="transmembrane region" description="Helical" evidence="12">
    <location>
        <begin position="55"/>
        <end position="77"/>
    </location>
</feature>
<keyword evidence="10" id="KW-0175">Coiled coil</keyword>
<dbReference type="Pfam" id="PF00003">
    <property type="entry name" value="7tm_3"/>
    <property type="match status" value="1"/>
</dbReference>
<dbReference type="GO" id="GO:0007214">
    <property type="term" value="P:gamma-aminobutyric acid signaling pathway"/>
    <property type="evidence" value="ECO:0007669"/>
    <property type="project" value="TreeGrafter"/>
</dbReference>
<keyword evidence="7" id="KW-0675">Receptor</keyword>
<dbReference type="InterPro" id="IPR002455">
    <property type="entry name" value="GPCR3_GABA-B"/>
</dbReference>
<feature type="transmembrane region" description="Helical" evidence="12">
    <location>
        <begin position="89"/>
        <end position="107"/>
    </location>
</feature>
<evidence type="ECO:0000256" key="12">
    <source>
        <dbReference type="SAM" id="Phobius"/>
    </source>
</evidence>
<evidence type="ECO:0000256" key="4">
    <source>
        <dbReference type="ARBA" id="ARBA00022989"/>
    </source>
</evidence>
<gene>
    <name evidence="14" type="primary">Gpr156</name>
    <name evidence="14" type="ORF">PODPOD_R11349</name>
</gene>
<dbReference type="GO" id="GO:0038039">
    <property type="term" value="C:G protein-coupled receptor heterodimeric complex"/>
    <property type="evidence" value="ECO:0007669"/>
    <property type="project" value="TreeGrafter"/>
</dbReference>
<feature type="non-terminal residue" evidence="14">
    <location>
        <position position="769"/>
    </location>
</feature>
<keyword evidence="5" id="KW-0297">G-protein coupled receptor</keyword>
<dbReference type="PANTHER" id="PTHR10519">
    <property type="entry name" value="GABA-B RECEPTOR"/>
    <property type="match status" value="1"/>
</dbReference>
<evidence type="ECO:0000256" key="6">
    <source>
        <dbReference type="ARBA" id="ARBA00023136"/>
    </source>
</evidence>
<evidence type="ECO:0000313" key="14">
    <source>
        <dbReference type="EMBL" id="NXL50365.1"/>
    </source>
</evidence>
<keyword evidence="4 12" id="KW-1133">Transmembrane helix</keyword>
<keyword evidence="15" id="KW-1185">Reference proteome</keyword>
<keyword evidence="9" id="KW-0807">Transducer</keyword>
<dbReference type="InterPro" id="IPR041946">
    <property type="entry name" value="GPR156_7TM"/>
</dbReference>
<comment type="similarity">
    <text evidence="2">Belongs to the G-protein coupled receptor 3 family. GABA-B receptor subfamily.</text>
</comment>
<feature type="region of interest" description="Disordered" evidence="11">
    <location>
        <begin position="729"/>
        <end position="759"/>
    </location>
</feature>
<accession>A0A7L0T6F6</accession>